<evidence type="ECO:0000313" key="1">
    <source>
        <dbReference type="EMBL" id="AUX27706.1"/>
    </source>
</evidence>
<name>A0A4P2QE65_SORCE</name>
<gene>
    <name evidence="1" type="ORF">SOCEGT47_083040</name>
</gene>
<accession>A0A4P2QE65</accession>
<dbReference type="RefSeq" id="WP_129356155.1">
    <property type="nucleotide sequence ID" value="NZ_CP012670.1"/>
</dbReference>
<reference evidence="1 2" key="1">
    <citation type="submission" date="2015-09" db="EMBL/GenBank/DDBJ databases">
        <title>Sorangium comparison.</title>
        <authorList>
            <person name="Zaburannyi N."/>
            <person name="Bunk B."/>
            <person name="Overmann J."/>
            <person name="Mueller R."/>
        </authorList>
    </citation>
    <scope>NUCLEOTIDE SEQUENCE [LARGE SCALE GENOMIC DNA]</scope>
    <source>
        <strain evidence="1 2">So ceGT47</strain>
    </source>
</reference>
<organism evidence="1 2">
    <name type="scientific">Sorangium cellulosum</name>
    <name type="common">Polyangium cellulosum</name>
    <dbReference type="NCBI Taxonomy" id="56"/>
    <lineage>
        <taxon>Bacteria</taxon>
        <taxon>Pseudomonadati</taxon>
        <taxon>Myxococcota</taxon>
        <taxon>Polyangia</taxon>
        <taxon>Polyangiales</taxon>
        <taxon>Polyangiaceae</taxon>
        <taxon>Sorangium</taxon>
    </lineage>
</organism>
<evidence type="ECO:0000313" key="2">
    <source>
        <dbReference type="Proteomes" id="UP000295781"/>
    </source>
</evidence>
<sequence length="176" mass="18997">MLVYFIADYLRNPELQMRASEDPAAVLAEYGITLDIQQALRRHDHAAILKTAHDELTALLTPPHDDDHVNLGWGPIDIVVTSVSPSMAKVNTPTRLTILGRSLPPTGNARLSFRNELSNERVDGTILSITTGPYAQSTLLGEVTLPLIGQWKVSVASVDHPAGAGEWNGDINVTAG</sequence>
<dbReference type="OrthoDB" id="5522416at2"/>
<dbReference type="CDD" id="cd00102">
    <property type="entry name" value="IPT"/>
    <property type="match status" value="1"/>
</dbReference>
<dbReference type="EMBL" id="CP012670">
    <property type="protein sequence ID" value="AUX27706.1"/>
    <property type="molecule type" value="Genomic_DNA"/>
</dbReference>
<dbReference type="AlphaFoldDB" id="A0A4P2QE65"/>
<dbReference type="Proteomes" id="UP000295781">
    <property type="component" value="Chromosome"/>
</dbReference>
<proteinExistence type="predicted"/>
<protein>
    <submittedName>
        <fullName evidence="1">Uncharacterized protein</fullName>
    </submittedName>
</protein>